<accession>A0A2U1U3V1</accession>
<name>A0A2U1U3V1_9GAMM</name>
<reference evidence="11 12" key="1">
    <citation type="submission" date="2018-04" db="EMBL/GenBank/DDBJ databases">
        <title>Brenneria corticis sp.nov.</title>
        <authorList>
            <person name="Li Y."/>
        </authorList>
    </citation>
    <scope>NUCLEOTIDE SEQUENCE [LARGE SCALE GENOMIC DNA]</scope>
    <source>
        <strain evidence="11 12">CFCC 11842</strain>
    </source>
</reference>
<keyword evidence="12" id="KW-1185">Reference proteome</keyword>
<evidence type="ECO:0000256" key="6">
    <source>
        <dbReference type="ARBA" id="ARBA00022741"/>
    </source>
</evidence>
<comment type="similarity">
    <text evidence="2">Belongs to the ABC transporter superfamily.</text>
</comment>
<keyword evidence="8" id="KW-1278">Translocase</keyword>
<evidence type="ECO:0000313" key="12">
    <source>
        <dbReference type="Proteomes" id="UP000296159"/>
    </source>
</evidence>
<evidence type="ECO:0000256" key="2">
    <source>
        <dbReference type="ARBA" id="ARBA00005417"/>
    </source>
</evidence>
<proteinExistence type="inferred from homology"/>
<gene>
    <name evidence="11" type="ORF">DDT56_09645</name>
</gene>
<evidence type="ECO:0000256" key="4">
    <source>
        <dbReference type="ARBA" id="ARBA00022448"/>
    </source>
</evidence>
<dbReference type="SMART" id="SM00382">
    <property type="entry name" value="AAA"/>
    <property type="match status" value="1"/>
</dbReference>
<dbReference type="GO" id="GO:0042626">
    <property type="term" value="F:ATPase-coupled transmembrane transporter activity"/>
    <property type="evidence" value="ECO:0007669"/>
    <property type="project" value="TreeGrafter"/>
</dbReference>
<keyword evidence="3" id="KW-0171">Cobalt transport</keyword>
<dbReference type="GO" id="GO:0006824">
    <property type="term" value="P:cobalt ion transport"/>
    <property type="evidence" value="ECO:0007669"/>
    <property type="project" value="UniProtKB-KW"/>
</dbReference>
<dbReference type="InterPro" id="IPR015856">
    <property type="entry name" value="ABC_transpr_CbiO/EcfA_su"/>
</dbReference>
<keyword evidence="7 11" id="KW-0067">ATP-binding</keyword>
<dbReference type="InterPro" id="IPR003439">
    <property type="entry name" value="ABC_transporter-like_ATP-bd"/>
</dbReference>
<organism evidence="11 12">
    <name type="scientific">Brenneria corticis</name>
    <dbReference type="NCBI Taxonomy" id="2173106"/>
    <lineage>
        <taxon>Bacteria</taxon>
        <taxon>Pseudomonadati</taxon>
        <taxon>Pseudomonadota</taxon>
        <taxon>Gammaproteobacteria</taxon>
        <taxon>Enterobacterales</taxon>
        <taxon>Pectobacteriaceae</taxon>
        <taxon>Brenneria</taxon>
    </lineage>
</organism>
<comment type="caution">
    <text evidence="11">The sequence shown here is derived from an EMBL/GenBank/DDBJ whole genome shotgun (WGS) entry which is preliminary data.</text>
</comment>
<dbReference type="AlphaFoldDB" id="A0A2U1U3V1"/>
<evidence type="ECO:0000256" key="5">
    <source>
        <dbReference type="ARBA" id="ARBA00022475"/>
    </source>
</evidence>
<dbReference type="PROSITE" id="PS50893">
    <property type="entry name" value="ABC_TRANSPORTER_2"/>
    <property type="match status" value="1"/>
</dbReference>
<keyword evidence="3" id="KW-0406">Ion transport</keyword>
<dbReference type="Proteomes" id="UP000296159">
    <property type="component" value="Unassembled WGS sequence"/>
</dbReference>
<keyword evidence="3" id="KW-0170">Cobalt</keyword>
<sequence>MIAVHNVTFCYHGAASPALSQVSLEIRPGEFIALLGRNGCGKSSLARLLNGIELPSQGQVVVDGRSTADNDAIPAIRRAVQIVFQNPENQQVGITVGEDIAFGLSNIGWPQRDIARRVAWAIQLTGLDAEQQRPVAQLSGGEKQKLALAAVLALAPRYLILDEATSMLDPAARRQFVATLHEVRKHTPFALIYITHHLDEVLDADRWILFNQGRQLADAPPAELQTQLELLHNCGLELPYYHHLAALLRQRGIPVSLTLNPQELMALL</sequence>
<dbReference type="PANTHER" id="PTHR43553">
    <property type="entry name" value="HEAVY METAL TRANSPORTER"/>
    <property type="match status" value="1"/>
</dbReference>
<comment type="subcellular location">
    <subcellularLocation>
        <location evidence="1">Cell membrane</location>
    </subcellularLocation>
</comment>
<dbReference type="InterPro" id="IPR017871">
    <property type="entry name" value="ABC_transporter-like_CS"/>
</dbReference>
<feature type="domain" description="ABC transporter" evidence="10">
    <location>
        <begin position="2"/>
        <end position="237"/>
    </location>
</feature>
<dbReference type="SUPFAM" id="SSF52540">
    <property type="entry name" value="P-loop containing nucleoside triphosphate hydrolases"/>
    <property type="match status" value="1"/>
</dbReference>
<evidence type="ECO:0000313" key="11">
    <source>
        <dbReference type="EMBL" id="PWC16334.1"/>
    </source>
</evidence>
<dbReference type="InterPro" id="IPR050095">
    <property type="entry name" value="ECF_ABC_transporter_ATP-bd"/>
</dbReference>
<dbReference type="GO" id="GO:0005524">
    <property type="term" value="F:ATP binding"/>
    <property type="evidence" value="ECO:0007669"/>
    <property type="project" value="UniProtKB-KW"/>
</dbReference>
<dbReference type="CDD" id="cd03225">
    <property type="entry name" value="ABC_cobalt_CbiO_domain1"/>
    <property type="match status" value="1"/>
</dbReference>
<dbReference type="Gene3D" id="3.40.50.300">
    <property type="entry name" value="P-loop containing nucleotide triphosphate hydrolases"/>
    <property type="match status" value="1"/>
</dbReference>
<evidence type="ECO:0000256" key="1">
    <source>
        <dbReference type="ARBA" id="ARBA00004236"/>
    </source>
</evidence>
<dbReference type="InterPro" id="IPR027417">
    <property type="entry name" value="P-loop_NTPase"/>
</dbReference>
<keyword evidence="4" id="KW-0813">Transport</keyword>
<dbReference type="InterPro" id="IPR003593">
    <property type="entry name" value="AAA+_ATPase"/>
</dbReference>
<keyword evidence="6" id="KW-0547">Nucleotide-binding</keyword>
<dbReference type="PANTHER" id="PTHR43553:SF24">
    <property type="entry name" value="ENERGY-COUPLING FACTOR TRANSPORTER ATP-BINDING PROTEIN ECFA1"/>
    <property type="match status" value="1"/>
</dbReference>
<dbReference type="FunFam" id="3.40.50.300:FF:000224">
    <property type="entry name" value="Energy-coupling factor transporter ATP-binding protein EcfA"/>
    <property type="match status" value="1"/>
</dbReference>
<dbReference type="GO" id="GO:0016887">
    <property type="term" value="F:ATP hydrolysis activity"/>
    <property type="evidence" value="ECO:0007669"/>
    <property type="project" value="InterPro"/>
</dbReference>
<dbReference type="RefSeq" id="WP_136166236.1">
    <property type="nucleotide sequence ID" value="NZ_KZ819077.1"/>
</dbReference>
<evidence type="ECO:0000256" key="3">
    <source>
        <dbReference type="ARBA" id="ARBA00022426"/>
    </source>
</evidence>
<keyword evidence="9" id="KW-0472">Membrane</keyword>
<dbReference type="EMBL" id="QDKH01000009">
    <property type="protein sequence ID" value="PWC16334.1"/>
    <property type="molecule type" value="Genomic_DNA"/>
</dbReference>
<protein>
    <submittedName>
        <fullName evidence="11">Energy-coupling factor ABC transporter ATP-binding protein</fullName>
    </submittedName>
</protein>
<evidence type="ECO:0000256" key="7">
    <source>
        <dbReference type="ARBA" id="ARBA00022840"/>
    </source>
</evidence>
<evidence type="ECO:0000259" key="10">
    <source>
        <dbReference type="PROSITE" id="PS50893"/>
    </source>
</evidence>
<keyword evidence="5" id="KW-1003">Cell membrane</keyword>
<dbReference type="PROSITE" id="PS00211">
    <property type="entry name" value="ABC_TRANSPORTER_1"/>
    <property type="match status" value="1"/>
</dbReference>
<evidence type="ECO:0000256" key="8">
    <source>
        <dbReference type="ARBA" id="ARBA00022967"/>
    </source>
</evidence>
<dbReference type="GO" id="GO:0043190">
    <property type="term" value="C:ATP-binding cassette (ABC) transporter complex"/>
    <property type="evidence" value="ECO:0007669"/>
    <property type="project" value="TreeGrafter"/>
</dbReference>
<dbReference type="Pfam" id="PF00005">
    <property type="entry name" value="ABC_tran"/>
    <property type="match status" value="1"/>
</dbReference>
<evidence type="ECO:0000256" key="9">
    <source>
        <dbReference type="ARBA" id="ARBA00023136"/>
    </source>
</evidence>